<dbReference type="InterPro" id="IPR032675">
    <property type="entry name" value="LRR_dom_sf"/>
</dbReference>
<organism evidence="1">
    <name type="scientific">Solanum lycopersicum</name>
    <name type="common">Tomato</name>
    <name type="synonym">Lycopersicon esculentum</name>
    <dbReference type="NCBI Taxonomy" id="4081"/>
    <lineage>
        <taxon>Eukaryota</taxon>
        <taxon>Viridiplantae</taxon>
        <taxon>Streptophyta</taxon>
        <taxon>Embryophyta</taxon>
        <taxon>Tracheophyta</taxon>
        <taxon>Spermatophyta</taxon>
        <taxon>Magnoliopsida</taxon>
        <taxon>eudicotyledons</taxon>
        <taxon>Gunneridae</taxon>
        <taxon>Pentapetalae</taxon>
        <taxon>asterids</taxon>
        <taxon>lamiids</taxon>
        <taxon>Solanales</taxon>
        <taxon>Solanaceae</taxon>
        <taxon>Solanoideae</taxon>
        <taxon>Solaneae</taxon>
        <taxon>Solanum</taxon>
        <taxon>Solanum subgen. Lycopersicon</taxon>
    </lineage>
</organism>
<proteinExistence type="predicted"/>
<keyword evidence="2" id="KW-1185">Reference proteome</keyword>
<name>A0A3Q7HS13_SOLLC</name>
<dbReference type="InParanoid" id="A0A3Q7HS13"/>
<dbReference type="Proteomes" id="UP000004994">
    <property type="component" value="Chromosome 8"/>
</dbReference>
<sequence>MSNNNLSEEIPSSVCNLRSLKSLGNVSSLEVFDMHLSGTIPTNFCTSTDTFPMWLKRNLFPELRILDVAYNALTETFNRTRYYLGDQYYQDSVTNFCCWYRSGEN</sequence>
<accession>A0A3Q7HS13</accession>
<dbReference type="AlphaFoldDB" id="A0A3Q7HS13"/>
<reference evidence="1" key="1">
    <citation type="journal article" date="2012" name="Nature">
        <title>The tomato genome sequence provides insights into fleshy fruit evolution.</title>
        <authorList>
            <consortium name="Tomato Genome Consortium"/>
        </authorList>
    </citation>
    <scope>NUCLEOTIDE SEQUENCE [LARGE SCALE GENOMIC DNA]</scope>
    <source>
        <strain evidence="1">cv. Heinz 1706</strain>
    </source>
</reference>
<reference evidence="1" key="2">
    <citation type="submission" date="2019-01" db="UniProtKB">
        <authorList>
            <consortium name="EnsemblPlants"/>
        </authorList>
    </citation>
    <scope>IDENTIFICATION</scope>
    <source>
        <strain evidence="1">cv. Heinz 1706</strain>
    </source>
</reference>
<dbReference type="InterPro" id="IPR001611">
    <property type="entry name" value="Leu-rich_rpt"/>
</dbReference>
<evidence type="ECO:0000313" key="1">
    <source>
        <dbReference type="EnsemblPlants" id="Solyc08g078155.1.1"/>
    </source>
</evidence>
<dbReference type="Gene3D" id="3.80.10.10">
    <property type="entry name" value="Ribonuclease Inhibitor"/>
    <property type="match status" value="1"/>
</dbReference>
<dbReference type="Gramene" id="Solyc08g078155.1.1">
    <property type="protein sequence ID" value="Solyc08g078155.1.1"/>
    <property type="gene ID" value="Solyc08g078155.1"/>
</dbReference>
<dbReference type="EnsemblPlants" id="Solyc08g078155.1.1">
    <property type="protein sequence ID" value="Solyc08g078155.1.1"/>
    <property type="gene ID" value="Solyc08g078155.1"/>
</dbReference>
<evidence type="ECO:0000313" key="2">
    <source>
        <dbReference type="Proteomes" id="UP000004994"/>
    </source>
</evidence>
<dbReference type="SUPFAM" id="SSF52058">
    <property type="entry name" value="L domain-like"/>
    <property type="match status" value="1"/>
</dbReference>
<protein>
    <recommendedName>
        <fullName evidence="3">Leucine-rich repeat-containing N-terminal plant-type domain-containing protein</fullName>
    </recommendedName>
</protein>
<dbReference type="Pfam" id="PF00560">
    <property type="entry name" value="LRR_1"/>
    <property type="match status" value="1"/>
</dbReference>
<evidence type="ECO:0008006" key="3">
    <source>
        <dbReference type="Google" id="ProtNLM"/>
    </source>
</evidence>